<protein>
    <submittedName>
        <fullName evidence="1">Uncharacterized protein</fullName>
    </submittedName>
</protein>
<name>A0ABP6Q9X6_9ACTN</name>
<dbReference type="EMBL" id="BAAAUV010000007">
    <property type="protein sequence ID" value="GAA3212512.1"/>
    <property type="molecule type" value="Genomic_DNA"/>
</dbReference>
<accession>A0ABP6Q9X6</accession>
<organism evidence="1 2">
    <name type="scientific">Actinocorallia longicatena</name>
    <dbReference type="NCBI Taxonomy" id="111803"/>
    <lineage>
        <taxon>Bacteria</taxon>
        <taxon>Bacillati</taxon>
        <taxon>Actinomycetota</taxon>
        <taxon>Actinomycetes</taxon>
        <taxon>Streptosporangiales</taxon>
        <taxon>Thermomonosporaceae</taxon>
        <taxon>Actinocorallia</taxon>
    </lineage>
</organism>
<dbReference type="Proteomes" id="UP001501237">
    <property type="component" value="Unassembled WGS sequence"/>
</dbReference>
<reference evidence="2" key="1">
    <citation type="journal article" date="2019" name="Int. J. Syst. Evol. Microbiol.">
        <title>The Global Catalogue of Microorganisms (GCM) 10K type strain sequencing project: providing services to taxonomists for standard genome sequencing and annotation.</title>
        <authorList>
            <consortium name="The Broad Institute Genomics Platform"/>
            <consortium name="The Broad Institute Genome Sequencing Center for Infectious Disease"/>
            <person name="Wu L."/>
            <person name="Ma J."/>
        </authorList>
    </citation>
    <scope>NUCLEOTIDE SEQUENCE [LARGE SCALE GENOMIC DNA]</scope>
    <source>
        <strain evidence="2">JCM 9377</strain>
    </source>
</reference>
<sequence length="73" mass="7555">MAVQGEIRHAHEQVLAARHHLDDLPSGEVGGGVPGHPEIGARQRLPAQNALQPGCGLVNAVALGHVTDDNLDA</sequence>
<gene>
    <name evidence="1" type="ORF">GCM10010468_31900</name>
</gene>
<keyword evidence="2" id="KW-1185">Reference proteome</keyword>
<evidence type="ECO:0000313" key="2">
    <source>
        <dbReference type="Proteomes" id="UP001501237"/>
    </source>
</evidence>
<comment type="caution">
    <text evidence="1">The sequence shown here is derived from an EMBL/GenBank/DDBJ whole genome shotgun (WGS) entry which is preliminary data.</text>
</comment>
<proteinExistence type="predicted"/>
<evidence type="ECO:0000313" key="1">
    <source>
        <dbReference type="EMBL" id="GAA3212512.1"/>
    </source>
</evidence>